<organism evidence="5 6">
    <name type="scientific">Weissella cibaria</name>
    <dbReference type="NCBI Taxonomy" id="137591"/>
    <lineage>
        <taxon>Bacteria</taxon>
        <taxon>Bacillati</taxon>
        <taxon>Bacillota</taxon>
        <taxon>Bacilli</taxon>
        <taxon>Lactobacillales</taxon>
        <taxon>Lactobacillaceae</taxon>
        <taxon>Weissella</taxon>
    </lineage>
</organism>
<evidence type="ECO:0000256" key="4">
    <source>
        <dbReference type="HAMAP-Rule" id="MF_01813"/>
    </source>
</evidence>
<dbReference type="InterPro" id="IPR029063">
    <property type="entry name" value="SAM-dependent_MTases_sf"/>
</dbReference>
<dbReference type="PROSITE" id="PS01183">
    <property type="entry name" value="UBIE_1"/>
    <property type="match status" value="1"/>
</dbReference>
<feature type="binding site" evidence="4">
    <location>
        <position position="63"/>
    </location>
    <ligand>
        <name>S-adenosyl-L-methionine</name>
        <dbReference type="ChEBI" id="CHEBI:59789"/>
    </ligand>
</feature>
<dbReference type="Gene3D" id="3.40.50.150">
    <property type="entry name" value="Vaccinia Virus protein VP39"/>
    <property type="match status" value="1"/>
</dbReference>
<evidence type="ECO:0000313" key="6">
    <source>
        <dbReference type="Proteomes" id="UP000244870"/>
    </source>
</evidence>
<protein>
    <recommendedName>
        <fullName evidence="4">Demethylmenaquinone methyltransferase</fullName>
        <ecNumber evidence="4">2.1.1.163</ecNumber>
    </recommendedName>
</protein>
<dbReference type="PROSITE" id="PS01184">
    <property type="entry name" value="UBIE_2"/>
    <property type="match status" value="1"/>
</dbReference>
<accession>A0A2S1KUG5</accession>
<proteinExistence type="inferred from homology"/>
<keyword evidence="3 4" id="KW-0949">S-adenosyl-L-methionine</keyword>
<dbReference type="GO" id="GO:0043770">
    <property type="term" value="F:demethylmenaquinone methyltransferase activity"/>
    <property type="evidence" value="ECO:0007669"/>
    <property type="project" value="UniProtKB-UniRule"/>
</dbReference>
<dbReference type="PROSITE" id="PS51608">
    <property type="entry name" value="SAM_MT_UBIE"/>
    <property type="match status" value="1"/>
</dbReference>
<keyword evidence="4" id="KW-0474">Menaquinone biosynthesis</keyword>
<keyword evidence="2 4" id="KW-0808">Transferase</keyword>
<dbReference type="AlphaFoldDB" id="A0A2S1KUG5"/>
<dbReference type="PANTHER" id="PTHR43591:SF24">
    <property type="entry name" value="2-METHOXY-6-POLYPRENYL-1,4-BENZOQUINOL METHYLASE, MITOCHONDRIAL"/>
    <property type="match status" value="1"/>
</dbReference>
<dbReference type="Proteomes" id="UP000244870">
    <property type="component" value="Chromosome"/>
</dbReference>
<comment type="similarity">
    <text evidence="4">Belongs to the class I-like SAM-binding methyltransferase superfamily. MenG/UbiE family.</text>
</comment>
<dbReference type="GO" id="GO:0032259">
    <property type="term" value="P:methylation"/>
    <property type="evidence" value="ECO:0007669"/>
    <property type="project" value="UniProtKB-KW"/>
</dbReference>
<dbReference type="SUPFAM" id="SSF53335">
    <property type="entry name" value="S-adenosyl-L-methionine-dependent methyltransferases"/>
    <property type="match status" value="1"/>
</dbReference>
<comment type="pathway">
    <text evidence="4">Quinol/quinone metabolism; menaquinone biosynthesis; menaquinol from 1,4-dihydroxy-2-naphthoate: step 2/2.</text>
</comment>
<feature type="binding site" evidence="4">
    <location>
        <begin position="112"/>
        <end position="113"/>
    </location>
    <ligand>
        <name>S-adenosyl-L-methionine</name>
        <dbReference type="ChEBI" id="CHEBI:59789"/>
    </ligand>
</feature>
<evidence type="ECO:0000313" key="5">
    <source>
        <dbReference type="EMBL" id="AWF96669.1"/>
    </source>
</evidence>
<dbReference type="CDD" id="cd02440">
    <property type="entry name" value="AdoMet_MTases"/>
    <property type="match status" value="1"/>
</dbReference>
<dbReference type="EMBL" id="CP020928">
    <property type="protein sequence ID" value="AWF96669.1"/>
    <property type="molecule type" value="Genomic_DNA"/>
</dbReference>
<dbReference type="PANTHER" id="PTHR43591">
    <property type="entry name" value="METHYLTRANSFERASE"/>
    <property type="match status" value="1"/>
</dbReference>
<feature type="binding site" evidence="4">
    <location>
        <position position="84"/>
    </location>
    <ligand>
        <name>S-adenosyl-L-methionine</name>
        <dbReference type="ChEBI" id="CHEBI:59789"/>
    </ligand>
</feature>
<sequence length="239" mass="26718">MIEGYDMNKAPQRVQGIFDGLAKDYDKMNDIISLGTHRSWRAKTMASIDIPKNGQILDVAAGTGDWTIALAKELGDKGHVTGFDLSSEMLAVAREKVREAGVSFWVTLTQGNAMELPYEDDTFDLVTIGFGLRNLPDAEKGMQELYRVLKPGGQLVVLETSQPDNPVIKPFWKMYFKGVMPMMGKVFAHDKDSYDYLEKTTEEFMSFTALADLMRETGFKTVAYQRFNFGAAAAHFGIK</sequence>
<dbReference type="NCBIfam" id="TIGR01934">
    <property type="entry name" value="MenG_MenH_UbiE"/>
    <property type="match status" value="1"/>
</dbReference>
<evidence type="ECO:0000256" key="2">
    <source>
        <dbReference type="ARBA" id="ARBA00022679"/>
    </source>
</evidence>
<dbReference type="Pfam" id="PF01209">
    <property type="entry name" value="Ubie_methyltran"/>
    <property type="match status" value="1"/>
</dbReference>
<dbReference type="HAMAP" id="MF_01813">
    <property type="entry name" value="MenG_UbiE_methyltr"/>
    <property type="match status" value="1"/>
</dbReference>
<keyword evidence="1 4" id="KW-0489">Methyltransferase</keyword>
<dbReference type="NCBIfam" id="NF001244">
    <property type="entry name" value="PRK00216.1-5"/>
    <property type="match status" value="1"/>
</dbReference>
<evidence type="ECO:0000256" key="1">
    <source>
        <dbReference type="ARBA" id="ARBA00022603"/>
    </source>
</evidence>
<dbReference type="GO" id="GO:0009234">
    <property type="term" value="P:menaquinone biosynthetic process"/>
    <property type="evidence" value="ECO:0007669"/>
    <property type="project" value="UniProtKB-UniRule"/>
</dbReference>
<comment type="function">
    <text evidence="4">Methyltransferase required for the conversion of demethylmenaquinol (DMKH2) to menaquinol (MKH2).</text>
</comment>
<comment type="caution">
    <text evidence="4">Lacks conserved residue(s) required for the propagation of feature annotation.</text>
</comment>
<dbReference type="InterPro" id="IPR023576">
    <property type="entry name" value="UbiE/COQ5_MeTrFase_CS"/>
</dbReference>
<gene>
    <name evidence="4" type="primary">menG</name>
    <name evidence="5" type="ORF">B6254_2323</name>
</gene>
<comment type="catalytic activity">
    <reaction evidence="4">
        <text>a 2-demethylmenaquinol + S-adenosyl-L-methionine = a menaquinol + S-adenosyl-L-homocysteine + H(+)</text>
        <dbReference type="Rhea" id="RHEA:42640"/>
        <dbReference type="Rhea" id="RHEA-COMP:9539"/>
        <dbReference type="Rhea" id="RHEA-COMP:9563"/>
        <dbReference type="ChEBI" id="CHEBI:15378"/>
        <dbReference type="ChEBI" id="CHEBI:18151"/>
        <dbReference type="ChEBI" id="CHEBI:55437"/>
        <dbReference type="ChEBI" id="CHEBI:57856"/>
        <dbReference type="ChEBI" id="CHEBI:59789"/>
        <dbReference type="EC" id="2.1.1.163"/>
    </reaction>
</comment>
<dbReference type="EC" id="2.1.1.163" evidence="4"/>
<evidence type="ECO:0000256" key="3">
    <source>
        <dbReference type="ARBA" id="ARBA00022691"/>
    </source>
</evidence>
<name>A0A2S1KUG5_9LACO</name>
<dbReference type="NCBIfam" id="NF001243">
    <property type="entry name" value="PRK00216.1-4"/>
    <property type="match status" value="1"/>
</dbReference>
<dbReference type="InterPro" id="IPR004033">
    <property type="entry name" value="UbiE/COQ5_MeTrFase"/>
</dbReference>
<reference evidence="5 6" key="1">
    <citation type="submission" date="2017-04" db="EMBL/GenBank/DDBJ databases">
        <title>Weissella cibaria strain m2 complete genome.</title>
        <authorList>
            <person name="Pan Q."/>
            <person name="Tan M."/>
            <person name="Yao F."/>
            <person name="Su S."/>
        </authorList>
    </citation>
    <scope>NUCLEOTIDE SEQUENCE [LARGE SCALE GENOMIC DNA]</scope>
    <source>
        <strain evidence="5 6">M2</strain>
    </source>
</reference>
<dbReference type="UniPathway" id="UPA00079">
    <property type="reaction ID" value="UER00169"/>
</dbReference>